<dbReference type="AlphaFoldDB" id="A0ABC9VZJ6"/>
<reference evidence="1 2" key="1">
    <citation type="submission" date="2024-06" db="EMBL/GenBank/DDBJ databases">
        <title>The draft genome of Grus japonensis, version 3.</title>
        <authorList>
            <person name="Nabeshima K."/>
            <person name="Suzuki S."/>
            <person name="Onuma M."/>
        </authorList>
    </citation>
    <scope>NUCLEOTIDE SEQUENCE [LARGE SCALE GENOMIC DNA]</scope>
    <source>
        <strain evidence="1 2">451A</strain>
    </source>
</reference>
<organism evidence="1 2">
    <name type="scientific">Grus japonensis</name>
    <name type="common">Japanese crane</name>
    <name type="synonym">Red-crowned crane</name>
    <dbReference type="NCBI Taxonomy" id="30415"/>
    <lineage>
        <taxon>Eukaryota</taxon>
        <taxon>Metazoa</taxon>
        <taxon>Chordata</taxon>
        <taxon>Craniata</taxon>
        <taxon>Vertebrata</taxon>
        <taxon>Euteleostomi</taxon>
        <taxon>Archelosauria</taxon>
        <taxon>Archosauria</taxon>
        <taxon>Dinosauria</taxon>
        <taxon>Saurischia</taxon>
        <taxon>Theropoda</taxon>
        <taxon>Coelurosauria</taxon>
        <taxon>Aves</taxon>
        <taxon>Neognathae</taxon>
        <taxon>Neoaves</taxon>
        <taxon>Gruiformes</taxon>
        <taxon>Gruidae</taxon>
        <taxon>Grus</taxon>
    </lineage>
</organism>
<evidence type="ECO:0008006" key="3">
    <source>
        <dbReference type="Google" id="ProtNLM"/>
    </source>
</evidence>
<sequence length="82" mass="9036">MRGVVSSRAARPAIGRVRVCVVTRVAAVRVPIAAAACQCDEDWHPGFSPLHCTSVGITPLEQNNVVFNPLKEREYLFILMMI</sequence>
<comment type="caution">
    <text evidence="1">The sequence shown here is derived from an EMBL/GenBank/DDBJ whole genome shotgun (WGS) entry which is preliminary data.</text>
</comment>
<dbReference type="EMBL" id="BAAFJT010000001">
    <property type="protein sequence ID" value="GAB0178281.1"/>
    <property type="molecule type" value="Genomic_DNA"/>
</dbReference>
<proteinExistence type="predicted"/>
<gene>
    <name evidence="1" type="ORF">GRJ2_000293400</name>
</gene>
<keyword evidence="2" id="KW-1185">Reference proteome</keyword>
<accession>A0ABC9VZJ6</accession>
<name>A0ABC9VZJ6_GRUJA</name>
<protein>
    <recommendedName>
        <fullName evidence="3">Secreted protein</fullName>
    </recommendedName>
</protein>
<evidence type="ECO:0000313" key="1">
    <source>
        <dbReference type="EMBL" id="GAB0178281.1"/>
    </source>
</evidence>
<evidence type="ECO:0000313" key="2">
    <source>
        <dbReference type="Proteomes" id="UP001623348"/>
    </source>
</evidence>
<dbReference type="Proteomes" id="UP001623348">
    <property type="component" value="Unassembled WGS sequence"/>
</dbReference>